<feature type="active site" description="Charge relay system" evidence="4">
    <location>
        <position position="873"/>
    </location>
</feature>
<dbReference type="SUPFAM" id="SSF52743">
    <property type="entry name" value="Subtilisin-like"/>
    <property type="match status" value="1"/>
</dbReference>
<evidence type="ECO:0000313" key="9">
    <source>
        <dbReference type="Proteomes" id="UP000775872"/>
    </source>
</evidence>
<evidence type="ECO:0000256" key="3">
    <source>
        <dbReference type="ARBA" id="ARBA00022825"/>
    </source>
</evidence>
<dbReference type="PANTHER" id="PTHR35186:SF4">
    <property type="entry name" value="PRION-INHIBITION AND PROPAGATION HELO DOMAIN-CONTAINING PROTEIN"/>
    <property type="match status" value="1"/>
</dbReference>
<feature type="active site" description="Charge relay system" evidence="4">
    <location>
        <position position="678"/>
    </location>
</feature>
<feature type="compositionally biased region" description="Acidic residues" evidence="5">
    <location>
        <begin position="411"/>
        <end position="421"/>
    </location>
</feature>
<organism evidence="8 9">
    <name type="scientific">Clonostachys solani</name>
    <dbReference type="NCBI Taxonomy" id="160281"/>
    <lineage>
        <taxon>Eukaryota</taxon>
        <taxon>Fungi</taxon>
        <taxon>Dikarya</taxon>
        <taxon>Ascomycota</taxon>
        <taxon>Pezizomycotina</taxon>
        <taxon>Sordariomycetes</taxon>
        <taxon>Hypocreomycetidae</taxon>
        <taxon>Hypocreales</taxon>
        <taxon>Bionectriaceae</taxon>
        <taxon>Clonostachys</taxon>
    </lineage>
</organism>
<keyword evidence="2 4" id="KW-0378">Hydrolase</keyword>
<proteinExistence type="inferred from homology"/>
<comment type="similarity">
    <text evidence="4">Belongs to the peptidase S8 family.</text>
</comment>
<evidence type="ECO:0000256" key="5">
    <source>
        <dbReference type="SAM" id="MobiDB-lite"/>
    </source>
</evidence>
<comment type="caution">
    <text evidence="8">The sequence shown here is derived from an EMBL/GenBank/DDBJ whole genome shotgun (WGS) entry which is preliminary data.</text>
</comment>
<dbReference type="Proteomes" id="UP000775872">
    <property type="component" value="Unassembled WGS sequence"/>
</dbReference>
<keyword evidence="1 4" id="KW-0645">Protease</keyword>
<evidence type="ECO:0000256" key="4">
    <source>
        <dbReference type="PROSITE-ProRule" id="PRU01240"/>
    </source>
</evidence>
<dbReference type="AlphaFoldDB" id="A0A9N9ZN63"/>
<dbReference type="Pfam" id="PF00082">
    <property type="entry name" value="Peptidase_S8"/>
    <property type="match status" value="1"/>
</dbReference>
<dbReference type="PROSITE" id="PS51892">
    <property type="entry name" value="SUBTILASE"/>
    <property type="match status" value="1"/>
</dbReference>
<accession>A0A9N9ZN63</accession>
<dbReference type="CDD" id="cd00306">
    <property type="entry name" value="Peptidases_S8_S53"/>
    <property type="match status" value="1"/>
</dbReference>
<dbReference type="PRINTS" id="PR00723">
    <property type="entry name" value="SUBTILISIN"/>
</dbReference>
<name>A0A9N9ZN63_9HYPO</name>
<evidence type="ECO:0000256" key="2">
    <source>
        <dbReference type="ARBA" id="ARBA00022801"/>
    </source>
</evidence>
<sequence length="957" mass="109088">MAAILASGGGCDLVDLVLATSKSILQIAKVLSGRQAEREVKKLLRHFIVHCMLVFDQVQRIRIIMVPKNDLLLRALGLFESLIALDGTSNRPYARQQRLNEHWDSIRTQNADAKFAFASHCLALDQASALHALDESFNVWEEDVMAKYPDDGLDWSLDDYSPPKERRPEPSYAVHSAARSMFKALARSTSCECCTKHDARLCLRTYRTLEVYQDHDNETNDFEMLLSSHYDWQETHIHTIRKRIVRFIVDNETQPSPPPKKPLGYKPMPVKKLCDQLRKMEQMASKRLEFKVENGRLLKLRSEKSKFRIDKRKAPMSLQQFIRGSPRSLTEKTKRILAVLLSYTVLHLHDTPWLQPSWDSSNIFFFQTLSSNIPLRPFIQTQLTVQDLNDQGQDEQKPQSNANSVEFLERDPDDLDPDDLDPDDIFTDPDDIEHPFPTLVTLSIVLMELYLAAPFDILAKNRELYFPDNVDSRTRSLDVASVFNEYKREIPQNSRFHYALEKCLDPRTWEDDGGRKLDDQALSVRIYEEVVRPLEDELCDAFDFIKIEELDATAETLDFRSWGQAIYQHEEDSSSRGTPVSLTEGTFSSQRRDWAKVNDSVSSYLPSPNFESGPYSATGSEYVAAKFYDDEKPSESHSRLEKEDYMQWRLKHQAVLRKFIDPFLKQPLENPVKIAVLDSGVDDTHFSLDTGQIKLKRNWTTAKKKDVTDNVGHGTFTASLLIDYAPDSELFIAKIAEGIPSPPEVVSQAIRTAVDEWKVDIISMSFGYPTNQMEGYEQLERAILYAYSRGVLLFAAASNSGANLDRAYPARDPHVICVHSTDSNGNRSKFSPTPLARESNLATIGEAIESAWPVKLCNTETNSRCVQWKSGTSFATPILVGIAAFLLQYTRIHLPDIAHMLKRQEKMKNVLLKISDKTQQSITRDGYSYIALNLFADNLLGKSKVFIDETIGELLKR</sequence>
<keyword evidence="9" id="KW-1185">Reference proteome</keyword>
<evidence type="ECO:0000313" key="8">
    <source>
        <dbReference type="EMBL" id="CAH0058638.1"/>
    </source>
</evidence>
<feature type="region of interest" description="Disordered" evidence="5">
    <location>
        <begin position="389"/>
        <end position="421"/>
    </location>
</feature>
<dbReference type="Gene3D" id="3.40.50.200">
    <property type="entry name" value="Peptidase S8/S53 domain"/>
    <property type="match status" value="1"/>
</dbReference>
<feature type="domain" description="DUF7580" evidence="7">
    <location>
        <begin position="174"/>
        <end position="538"/>
    </location>
</feature>
<dbReference type="GO" id="GO:0006508">
    <property type="term" value="P:proteolysis"/>
    <property type="evidence" value="ECO:0007669"/>
    <property type="project" value="UniProtKB-KW"/>
</dbReference>
<dbReference type="InterPro" id="IPR000209">
    <property type="entry name" value="Peptidase_S8/S53_dom"/>
</dbReference>
<feature type="domain" description="Peptidase S8/S53" evidence="6">
    <location>
        <begin position="672"/>
        <end position="912"/>
    </location>
</feature>
<evidence type="ECO:0000259" key="7">
    <source>
        <dbReference type="Pfam" id="PF24476"/>
    </source>
</evidence>
<dbReference type="InterPro" id="IPR036852">
    <property type="entry name" value="Peptidase_S8/S53_dom_sf"/>
</dbReference>
<evidence type="ECO:0000259" key="6">
    <source>
        <dbReference type="Pfam" id="PF00082"/>
    </source>
</evidence>
<dbReference type="Pfam" id="PF24476">
    <property type="entry name" value="DUF7580"/>
    <property type="match status" value="1"/>
</dbReference>
<dbReference type="EMBL" id="CABFOC020000091">
    <property type="protein sequence ID" value="CAH0058638.1"/>
    <property type="molecule type" value="Genomic_DNA"/>
</dbReference>
<evidence type="ECO:0000256" key="1">
    <source>
        <dbReference type="ARBA" id="ARBA00022670"/>
    </source>
</evidence>
<reference evidence="8" key="1">
    <citation type="submission" date="2021-10" db="EMBL/GenBank/DDBJ databases">
        <authorList>
            <person name="Piombo E."/>
        </authorList>
    </citation>
    <scope>NUCLEOTIDE SEQUENCE</scope>
</reference>
<feature type="active site" description="Charge relay system" evidence="4">
    <location>
        <position position="713"/>
    </location>
</feature>
<protein>
    <recommendedName>
        <fullName evidence="10">Peptidase S8/S53 domain-containing protein</fullName>
    </recommendedName>
</protein>
<dbReference type="InterPro" id="IPR015500">
    <property type="entry name" value="Peptidase_S8_subtilisin-rel"/>
</dbReference>
<gene>
    <name evidence="8" type="ORF">CSOL1703_00007660</name>
</gene>
<dbReference type="GO" id="GO:0004252">
    <property type="term" value="F:serine-type endopeptidase activity"/>
    <property type="evidence" value="ECO:0007669"/>
    <property type="project" value="UniProtKB-UniRule"/>
</dbReference>
<evidence type="ECO:0008006" key="10">
    <source>
        <dbReference type="Google" id="ProtNLM"/>
    </source>
</evidence>
<dbReference type="PANTHER" id="PTHR35186">
    <property type="entry name" value="ANK_REP_REGION DOMAIN-CONTAINING PROTEIN"/>
    <property type="match status" value="1"/>
</dbReference>
<dbReference type="OrthoDB" id="206201at2759"/>
<keyword evidence="3 4" id="KW-0720">Serine protease</keyword>
<dbReference type="InterPro" id="IPR056002">
    <property type="entry name" value="DUF7580"/>
</dbReference>